<evidence type="ECO:0000256" key="5">
    <source>
        <dbReference type="ARBA" id="ARBA00023002"/>
    </source>
</evidence>
<dbReference type="SUPFAM" id="SSF54637">
    <property type="entry name" value="Thioesterase/thiol ester dehydrase-isomerase"/>
    <property type="match status" value="2"/>
</dbReference>
<dbReference type="Proteomes" id="UP000663823">
    <property type="component" value="Unassembled WGS sequence"/>
</dbReference>
<evidence type="ECO:0000256" key="9">
    <source>
        <dbReference type="ARBA" id="ARBA00023239"/>
    </source>
</evidence>
<organism evidence="12 14">
    <name type="scientific">Rotaria sordida</name>
    <dbReference type="NCBI Taxonomy" id="392033"/>
    <lineage>
        <taxon>Eukaryota</taxon>
        <taxon>Metazoa</taxon>
        <taxon>Spiralia</taxon>
        <taxon>Gnathifera</taxon>
        <taxon>Rotifera</taxon>
        <taxon>Eurotatoria</taxon>
        <taxon>Bdelloidea</taxon>
        <taxon>Philodinida</taxon>
        <taxon>Philodinidae</taxon>
        <taxon>Rotaria</taxon>
    </lineage>
</organism>
<dbReference type="InterPro" id="IPR029069">
    <property type="entry name" value="HotDog_dom_sf"/>
</dbReference>
<keyword evidence="6" id="KW-0443">Lipid metabolism</keyword>
<keyword evidence="7" id="KW-0576">Peroxisome</keyword>
<dbReference type="Gene3D" id="3.40.50.720">
    <property type="entry name" value="NAD(P)-binding Rossmann-like Domain"/>
    <property type="match status" value="1"/>
</dbReference>
<dbReference type="GO" id="GO:0016853">
    <property type="term" value="F:isomerase activity"/>
    <property type="evidence" value="ECO:0007669"/>
    <property type="project" value="UniProtKB-KW"/>
</dbReference>
<dbReference type="PROSITE" id="PS00061">
    <property type="entry name" value="ADH_SHORT"/>
    <property type="match status" value="1"/>
</dbReference>
<keyword evidence="9" id="KW-0456">Lyase</keyword>
<comment type="similarity">
    <text evidence="3">Belongs to the short-chain dehydrogenases/reductases (SDR) family.</text>
</comment>
<dbReference type="PANTHER" id="PTHR45024:SF2">
    <property type="entry name" value="SCP2 DOMAIN-CONTAINING PROTEIN"/>
    <property type="match status" value="1"/>
</dbReference>
<protein>
    <recommendedName>
        <fullName evidence="10">Peroxisomal multifunctional enzyme type 2</fullName>
    </recommendedName>
</protein>
<proteinExistence type="inferred from homology"/>
<evidence type="ECO:0000313" key="14">
    <source>
        <dbReference type="Proteomes" id="UP000663882"/>
    </source>
</evidence>
<evidence type="ECO:0000313" key="13">
    <source>
        <dbReference type="EMBL" id="CAF3472308.1"/>
    </source>
</evidence>
<feature type="domain" description="Ketoreductase" evidence="11">
    <location>
        <begin position="7"/>
        <end position="193"/>
    </location>
</feature>
<evidence type="ECO:0000256" key="8">
    <source>
        <dbReference type="ARBA" id="ARBA00023235"/>
    </source>
</evidence>
<dbReference type="Pfam" id="PF22622">
    <property type="entry name" value="MFE-2_hydrat-2_N"/>
    <property type="match status" value="1"/>
</dbReference>
<dbReference type="EMBL" id="CAJNOO010000027">
    <property type="protein sequence ID" value="CAF0753586.1"/>
    <property type="molecule type" value="Genomic_DNA"/>
</dbReference>
<dbReference type="EMBL" id="CAJOAX010000001">
    <property type="protein sequence ID" value="CAF3472308.1"/>
    <property type="molecule type" value="Genomic_DNA"/>
</dbReference>
<evidence type="ECO:0000313" key="12">
    <source>
        <dbReference type="EMBL" id="CAF0753586.1"/>
    </source>
</evidence>
<comment type="pathway">
    <text evidence="2">Lipid metabolism; fatty acid beta-oxidation.</text>
</comment>
<dbReference type="PRINTS" id="PR00080">
    <property type="entry name" value="SDRFAMILY"/>
</dbReference>
<evidence type="ECO:0000256" key="4">
    <source>
        <dbReference type="ARBA" id="ARBA00022832"/>
    </source>
</evidence>
<dbReference type="UniPathway" id="UPA00659"/>
<dbReference type="Pfam" id="PF02036">
    <property type="entry name" value="SCP2"/>
    <property type="match status" value="1"/>
</dbReference>
<dbReference type="GO" id="GO:0005777">
    <property type="term" value="C:peroxisome"/>
    <property type="evidence" value="ECO:0007669"/>
    <property type="project" value="UniProtKB-SubCell"/>
</dbReference>
<evidence type="ECO:0000256" key="10">
    <source>
        <dbReference type="ARBA" id="ARBA00073497"/>
    </source>
</evidence>
<dbReference type="InterPro" id="IPR051687">
    <property type="entry name" value="Peroxisomal_Beta-Oxidation"/>
</dbReference>
<dbReference type="CDD" id="cd03448">
    <property type="entry name" value="HDE_HSD"/>
    <property type="match status" value="1"/>
</dbReference>
<keyword evidence="8" id="KW-0413">Isomerase</keyword>
<dbReference type="InterPro" id="IPR036527">
    <property type="entry name" value="SCP2_sterol-bd_dom_sf"/>
</dbReference>
<evidence type="ECO:0000259" key="11">
    <source>
        <dbReference type="SMART" id="SM00822"/>
    </source>
</evidence>
<dbReference type="GO" id="GO:0016491">
    <property type="term" value="F:oxidoreductase activity"/>
    <property type="evidence" value="ECO:0007669"/>
    <property type="project" value="UniProtKB-KW"/>
</dbReference>
<dbReference type="SUPFAM" id="SSF55718">
    <property type="entry name" value="SCP-like"/>
    <property type="match status" value="1"/>
</dbReference>
<dbReference type="Pfam" id="PF00106">
    <property type="entry name" value="adh_short"/>
    <property type="match status" value="1"/>
</dbReference>
<dbReference type="SUPFAM" id="SSF51735">
    <property type="entry name" value="NAD(P)-binding Rossmann-fold domains"/>
    <property type="match status" value="1"/>
</dbReference>
<dbReference type="PANTHER" id="PTHR45024">
    <property type="entry name" value="DEHYDROGENASES, SHORT CHAIN"/>
    <property type="match status" value="1"/>
</dbReference>
<keyword evidence="4" id="KW-0276">Fatty acid metabolism</keyword>
<dbReference type="InterPro" id="IPR020904">
    <property type="entry name" value="Sc_DH/Rdtase_CS"/>
</dbReference>
<name>A0A813PJ19_9BILA</name>
<evidence type="ECO:0000256" key="6">
    <source>
        <dbReference type="ARBA" id="ARBA00023098"/>
    </source>
</evidence>
<gene>
    <name evidence="13" type="ORF">OTI717_LOCUS15</name>
    <name evidence="12" type="ORF">RFH988_LOCUS1440</name>
</gene>
<dbReference type="FunFam" id="3.40.50.720:FF:000185">
    <property type="entry name" value="peroxisomal multifunctional enzyme type 2"/>
    <property type="match status" value="1"/>
</dbReference>
<evidence type="ECO:0000256" key="2">
    <source>
        <dbReference type="ARBA" id="ARBA00005005"/>
    </source>
</evidence>
<sequence length="728" mass="79679">MLRFSARVVVVTGAGNGLGKEYALGFAERGASVVVNDLGGSASGDGNHSSRPADEVVKLIQSRGGKAVADYHSVEDGKAIIETAIKNFGRLDILVNNAGILRDKSFMNMTEQDWDLVQRIHLRAAYLITHAAWSYMRQQKYGRIIFTTSTSGLYGNFGQANYSAAKMGLVGLSNTLALEGAKYNITCHAIAPTAYSRLTQDLLPPDAEENLKPAFVMPLVLYLCHESCTDTGSLFQVAGGWIGKVRLEKSSGAMVRRPNKPMTVEDVRDNWKDIISFATPLHHSTQAEQVTHLWDAIRKMNNNNNDDDDKVLTQTFSYTANQIILYALSVGCSLRQPNSLRFLYENHEEFSALPTFAVIPAQALSMNLISSGKLGFDIDLLRVLHGEQYVELFEPLPTSGTVTLKGKVVDVLDKGSGAVLIYDVEIFNENEKLIALNQFVIFSVGSGGFGGKKTSENQRKYLPAPQRKSDQICRETTNIDQAALYRLNGDRNPLHIDPSFASAAGFSRPILHGLCSFGYAARHVLHTYANDNPVLFKAIKVRFTKPVEPGQTIETHMWREGNRIFFESKVPESNQTVLTGGYVDLHDVVLNINTPGTAEKSSIATTTTSSSGVELKARTAFNEINKRAKGQPDLVKKVGAVIVFDITKDGNVQQSWTIDGKKGTIYEGKPLEGTTAQVTITVDDNDFVDLSSGKANAPALFAKGKLKVKGNVMLAQKLSTLFKDQAKL</sequence>
<dbReference type="SMART" id="SM00822">
    <property type="entry name" value="PKS_KR"/>
    <property type="match status" value="1"/>
</dbReference>
<dbReference type="InterPro" id="IPR003033">
    <property type="entry name" value="SCP2_sterol-bd_dom"/>
</dbReference>
<dbReference type="Proteomes" id="UP000663882">
    <property type="component" value="Unassembled WGS sequence"/>
</dbReference>
<reference evidence="12" key="1">
    <citation type="submission" date="2021-02" db="EMBL/GenBank/DDBJ databases">
        <authorList>
            <person name="Nowell W R."/>
        </authorList>
    </citation>
    <scope>NUCLEOTIDE SEQUENCE</scope>
</reference>
<dbReference type="CDD" id="cd05353">
    <property type="entry name" value="hydroxyacyl-CoA-like_DH_SDR_c-like"/>
    <property type="match status" value="1"/>
</dbReference>
<dbReference type="InterPro" id="IPR036291">
    <property type="entry name" value="NAD(P)-bd_dom_sf"/>
</dbReference>
<dbReference type="GO" id="GO:0006635">
    <property type="term" value="P:fatty acid beta-oxidation"/>
    <property type="evidence" value="ECO:0007669"/>
    <property type="project" value="UniProtKB-UniPathway"/>
</dbReference>
<evidence type="ECO:0000256" key="7">
    <source>
        <dbReference type="ARBA" id="ARBA00023140"/>
    </source>
</evidence>
<dbReference type="InterPro" id="IPR054357">
    <property type="entry name" value="MFE-2_N"/>
</dbReference>
<evidence type="ECO:0000256" key="1">
    <source>
        <dbReference type="ARBA" id="ARBA00004275"/>
    </source>
</evidence>
<dbReference type="Gene3D" id="3.10.129.10">
    <property type="entry name" value="Hotdog Thioesterase"/>
    <property type="match status" value="1"/>
</dbReference>
<dbReference type="Pfam" id="PF01575">
    <property type="entry name" value="MaoC_dehydratas"/>
    <property type="match status" value="1"/>
</dbReference>
<accession>A0A813PJ19</accession>
<dbReference type="PRINTS" id="PR00081">
    <property type="entry name" value="GDHRDH"/>
</dbReference>
<dbReference type="FunFam" id="3.10.129.10:FF:000013">
    <property type="entry name" value="Peroxisomal multifunctional enzyme type 2"/>
    <property type="match status" value="1"/>
</dbReference>
<comment type="caution">
    <text evidence="12">The sequence shown here is derived from an EMBL/GenBank/DDBJ whole genome shotgun (WGS) entry which is preliminary data.</text>
</comment>
<evidence type="ECO:0000256" key="3">
    <source>
        <dbReference type="ARBA" id="ARBA00006484"/>
    </source>
</evidence>
<dbReference type="Gene3D" id="1.10.287.4290">
    <property type="match status" value="1"/>
</dbReference>
<comment type="subcellular location">
    <subcellularLocation>
        <location evidence="1">Peroxisome</location>
    </subcellularLocation>
</comment>
<dbReference type="OrthoDB" id="3592703at2759"/>
<dbReference type="GO" id="GO:0018812">
    <property type="term" value="F:3-hydroxyacyl-CoA dehydratase activity"/>
    <property type="evidence" value="ECO:0007669"/>
    <property type="project" value="UniProtKB-ARBA"/>
</dbReference>
<keyword evidence="5" id="KW-0560">Oxidoreductase</keyword>
<dbReference type="InterPro" id="IPR002347">
    <property type="entry name" value="SDR_fam"/>
</dbReference>
<dbReference type="AlphaFoldDB" id="A0A813PJ19"/>
<dbReference type="Gene3D" id="3.30.1050.10">
    <property type="entry name" value="SCP2 sterol-binding domain"/>
    <property type="match status" value="1"/>
</dbReference>
<dbReference type="InterPro" id="IPR002539">
    <property type="entry name" value="MaoC-like_dom"/>
</dbReference>
<dbReference type="InterPro" id="IPR057326">
    <property type="entry name" value="KR_dom"/>
</dbReference>